<evidence type="ECO:0000313" key="5">
    <source>
        <dbReference type="RefSeq" id="XP_028128322.1"/>
    </source>
</evidence>
<dbReference type="InterPro" id="IPR019775">
    <property type="entry name" value="WD40_repeat_CS"/>
</dbReference>
<dbReference type="InterPro" id="IPR059104">
    <property type="entry name" value="Beta-prop_EIPR1-like"/>
</dbReference>
<dbReference type="PROSITE" id="PS00678">
    <property type="entry name" value="WD_REPEATS_1"/>
    <property type="match status" value="1"/>
</dbReference>
<keyword evidence="3" id="KW-0677">Repeat</keyword>
<sequence>MDNENSVIYGLEFQARALTPQQAETEKIRFIIGTQFLKQTNNQIHLIEFNEEISTIKTSVFHHSAGEIWKLTSSPTDASKISTCYNSLVGENSCTMKSAILKLPENENHDTIENLEIVTKLDTSSFGNDIKTTEFHPTDANTAVTLTDSHVVLWDISETEGRAVSNIALEGKNNPKFTNGKWNPHQNCNQFSTATETHIKTYDIRSGELAWSIDQAHCQFIRDMDYNMNKLYHLATCGDDGFLKIWDFRQTSAPVFSRSDHSHWIWCVRFNPFHDQLMLTASSDARVLLSSAASVSSENLSETLITDDKEGLDTKQKLKDGPLQWCEHEDSVYCVEWSPAEPWVFASLSYDGRLLISHVKKSLKLQILL</sequence>
<protein>
    <submittedName>
        <fullName evidence="5">EARP-interacting protein homolog</fullName>
    </submittedName>
</protein>
<dbReference type="Pfam" id="PF23609">
    <property type="entry name" value="Beta-prop_EIPR1"/>
    <property type="match status" value="1"/>
</dbReference>
<dbReference type="AlphaFoldDB" id="A0A6P7F0D5"/>
<dbReference type="RefSeq" id="XP_028128322.1">
    <property type="nucleotide sequence ID" value="XM_028272521.1"/>
</dbReference>
<keyword evidence="2" id="KW-0853">WD repeat</keyword>
<feature type="domain" description="EIPR1-like beta-propeller" evidence="4">
    <location>
        <begin position="5"/>
        <end position="288"/>
    </location>
</feature>
<dbReference type="FunCoup" id="A0A6P7F0D5">
    <property type="interactions" value="291"/>
</dbReference>
<accession>A0A6P7F0D5</accession>
<dbReference type="InParanoid" id="A0A6P7F0D5"/>
<proteinExistence type="inferred from homology"/>
<dbReference type="InterPro" id="IPR001680">
    <property type="entry name" value="WD40_rpt"/>
</dbReference>
<evidence type="ECO:0000256" key="3">
    <source>
        <dbReference type="ARBA" id="ARBA00022737"/>
    </source>
</evidence>
<comment type="similarity">
    <text evidence="1">Belongs to the WD repeat EIPR1 family.</text>
</comment>
<dbReference type="InterPro" id="IPR015943">
    <property type="entry name" value="WD40/YVTN_repeat-like_dom_sf"/>
</dbReference>
<name>A0A6P7F0D5_DIAVI</name>
<dbReference type="Gene3D" id="2.130.10.10">
    <property type="entry name" value="YVTN repeat-like/Quinoprotein amine dehydrogenase"/>
    <property type="match status" value="1"/>
</dbReference>
<dbReference type="KEGG" id="dvv:114324654"/>
<dbReference type="SMART" id="SM00320">
    <property type="entry name" value="WD40"/>
    <property type="match status" value="4"/>
</dbReference>
<dbReference type="SUPFAM" id="SSF50978">
    <property type="entry name" value="WD40 repeat-like"/>
    <property type="match status" value="1"/>
</dbReference>
<dbReference type="GO" id="GO:0016567">
    <property type="term" value="P:protein ubiquitination"/>
    <property type="evidence" value="ECO:0007669"/>
    <property type="project" value="TreeGrafter"/>
</dbReference>
<dbReference type="PANTHER" id="PTHR14205:SF15">
    <property type="entry name" value="EARP AND GARP COMPLEX-INTERACTING PROTEIN 1"/>
    <property type="match status" value="1"/>
</dbReference>
<dbReference type="OrthoDB" id="196957at2759"/>
<evidence type="ECO:0000256" key="1">
    <source>
        <dbReference type="ARBA" id="ARBA00005672"/>
    </source>
</evidence>
<dbReference type="InterPro" id="IPR040323">
    <property type="entry name" value="EIPR1"/>
</dbReference>
<dbReference type="FunFam" id="2.130.10.10:FF:000732">
    <property type="entry name" value="EARP-interacting protein homolog"/>
    <property type="match status" value="1"/>
</dbReference>
<evidence type="ECO:0000256" key="2">
    <source>
        <dbReference type="ARBA" id="ARBA00022574"/>
    </source>
</evidence>
<dbReference type="Pfam" id="PF00400">
    <property type="entry name" value="WD40"/>
    <property type="match status" value="1"/>
</dbReference>
<gene>
    <name evidence="5" type="primary">LOC114324654</name>
</gene>
<dbReference type="PANTHER" id="PTHR14205">
    <property type="entry name" value="WD-REPEAT PROTEIN"/>
    <property type="match status" value="1"/>
</dbReference>
<dbReference type="InterPro" id="IPR036322">
    <property type="entry name" value="WD40_repeat_dom_sf"/>
</dbReference>
<organism evidence="5">
    <name type="scientific">Diabrotica virgifera virgifera</name>
    <name type="common">western corn rootworm</name>
    <dbReference type="NCBI Taxonomy" id="50390"/>
    <lineage>
        <taxon>Eukaryota</taxon>
        <taxon>Metazoa</taxon>
        <taxon>Ecdysozoa</taxon>
        <taxon>Arthropoda</taxon>
        <taxon>Hexapoda</taxon>
        <taxon>Insecta</taxon>
        <taxon>Pterygota</taxon>
        <taxon>Neoptera</taxon>
        <taxon>Endopterygota</taxon>
        <taxon>Coleoptera</taxon>
        <taxon>Polyphaga</taxon>
        <taxon>Cucujiformia</taxon>
        <taxon>Chrysomeloidea</taxon>
        <taxon>Chrysomelidae</taxon>
        <taxon>Galerucinae</taxon>
        <taxon>Diabroticina</taxon>
        <taxon>Diabroticites</taxon>
        <taxon>Diabrotica</taxon>
    </lineage>
</organism>
<evidence type="ECO:0000259" key="4">
    <source>
        <dbReference type="Pfam" id="PF23609"/>
    </source>
</evidence>
<reference evidence="5" key="1">
    <citation type="submission" date="2025-08" db="UniProtKB">
        <authorList>
            <consortium name="RefSeq"/>
        </authorList>
    </citation>
    <scope>IDENTIFICATION</scope>
    <source>
        <tissue evidence="5">Whole insect</tissue>
    </source>
</reference>